<feature type="transmembrane region" description="Helical" evidence="2">
    <location>
        <begin position="36"/>
        <end position="59"/>
    </location>
</feature>
<feature type="transmembrane region" description="Helical" evidence="2">
    <location>
        <begin position="71"/>
        <end position="89"/>
    </location>
</feature>
<comment type="caution">
    <text evidence="4">The sequence shown here is derived from an EMBL/GenBank/DDBJ whole genome shotgun (WGS) entry which is preliminary data.</text>
</comment>
<accession>A0ABP4ET52</accession>
<proteinExistence type="predicted"/>
<evidence type="ECO:0000259" key="3">
    <source>
        <dbReference type="Pfam" id="PF03713"/>
    </source>
</evidence>
<sequence length="225" mass="25339">MSSHHTQEPSGASEPSDRETKPDQQKEDNAHERRMYVRFGLMIATSTVVMFVLMYSNVFAFEHVRWSEERFYMALLMGGAMALVMFAFMRSMMYKNRAYNLVLVAVALLLGAGGLYLSRSQVLVDDQAYMKGMIPHHSIAILTSERADIDDVRVRELADGIIRAQRKEIKEMDWLIEDIEKNGPATTQKEADQRPVPSFEGTAAGNLEDVSDALAMLALFGIELP</sequence>
<feature type="region of interest" description="Disordered" evidence="1">
    <location>
        <begin position="1"/>
        <end position="29"/>
    </location>
</feature>
<name>A0ABP4ET52_9ACTN</name>
<evidence type="ECO:0000256" key="2">
    <source>
        <dbReference type="SAM" id="Phobius"/>
    </source>
</evidence>
<dbReference type="Proteomes" id="UP001499979">
    <property type="component" value="Unassembled WGS sequence"/>
</dbReference>
<keyword evidence="2" id="KW-0812">Transmembrane</keyword>
<dbReference type="RefSeq" id="WP_343905927.1">
    <property type="nucleotide sequence ID" value="NZ_BAAAJE010000002.1"/>
</dbReference>
<feature type="compositionally biased region" description="Basic and acidic residues" evidence="1">
    <location>
        <begin position="15"/>
        <end position="29"/>
    </location>
</feature>
<dbReference type="Gene3D" id="1.20.1260.10">
    <property type="match status" value="1"/>
</dbReference>
<dbReference type="Pfam" id="PF03713">
    <property type="entry name" value="DUF305"/>
    <property type="match status" value="1"/>
</dbReference>
<keyword evidence="2" id="KW-1133">Transmembrane helix</keyword>
<protein>
    <recommendedName>
        <fullName evidence="3">DUF305 domain-containing protein</fullName>
    </recommendedName>
</protein>
<feature type="compositionally biased region" description="Polar residues" evidence="1">
    <location>
        <begin position="1"/>
        <end position="10"/>
    </location>
</feature>
<evidence type="ECO:0000313" key="5">
    <source>
        <dbReference type="Proteomes" id="UP001499979"/>
    </source>
</evidence>
<dbReference type="InterPro" id="IPR005183">
    <property type="entry name" value="DUF305_CopM-like"/>
</dbReference>
<keyword evidence="5" id="KW-1185">Reference proteome</keyword>
<evidence type="ECO:0000313" key="4">
    <source>
        <dbReference type="EMBL" id="GAA1130622.1"/>
    </source>
</evidence>
<organism evidence="4 5">
    <name type="scientific">Nocardioides aquiterrae</name>
    <dbReference type="NCBI Taxonomy" id="203799"/>
    <lineage>
        <taxon>Bacteria</taxon>
        <taxon>Bacillati</taxon>
        <taxon>Actinomycetota</taxon>
        <taxon>Actinomycetes</taxon>
        <taxon>Propionibacteriales</taxon>
        <taxon>Nocardioidaceae</taxon>
        <taxon>Nocardioides</taxon>
    </lineage>
</organism>
<gene>
    <name evidence="4" type="ORF">GCM10009606_08310</name>
</gene>
<evidence type="ECO:0000256" key="1">
    <source>
        <dbReference type="SAM" id="MobiDB-lite"/>
    </source>
</evidence>
<reference evidence="5" key="1">
    <citation type="journal article" date="2019" name="Int. J. Syst. Evol. Microbiol.">
        <title>The Global Catalogue of Microorganisms (GCM) 10K type strain sequencing project: providing services to taxonomists for standard genome sequencing and annotation.</title>
        <authorList>
            <consortium name="The Broad Institute Genomics Platform"/>
            <consortium name="The Broad Institute Genome Sequencing Center for Infectious Disease"/>
            <person name="Wu L."/>
            <person name="Ma J."/>
        </authorList>
    </citation>
    <scope>NUCLEOTIDE SEQUENCE [LARGE SCALE GENOMIC DNA]</scope>
    <source>
        <strain evidence="5">JCM 11813</strain>
    </source>
</reference>
<dbReference type="InterPro" id="IPR012347">
    <property type="entry name" value="Ferritin-like"/>
</dbReference>
<dbReference type="EMBL" id="BAAAJE010000002">
    <property type="protein sequence ID" value="GAA1130622.1"/>
    <property type="molecule type" value="Genomic_DNA"/>
</dbReference>
<feature type="domain" description="DUF305" evidence="3">
    <location>
        <begin position="126"/>
        <end position="192"/>
    </location>
</feature>
<feature type="transmembrane region" description="Helical" evidence="2">
    <location>
        <begin position="98"/>
        <end position="117"/>
    </location>
</feature>
<keyword evidence="2" id="KW-0472">Membrane</keyword>